<feature type="domain" description="Carbamoyl-phosphate synthase small subunit N-terminal" evidence="9">
    <location>
        <begin position="6"/>
        <end position="138"/>
    </location>
</feature>
<dbReference type="AlphaFoldDB" id="A0A6F8ZEY0"/>
<dbReference type="KEGG" id="hfv:R50_0985"/>
<name>A0A6F8ZEY0_9FIRM</name>
<dbReference type="PANTHER" id="PTHR43418">
    <property type="entry name" value="MULTIFUNCTIONAL TRYPTOPHAN BIOSYNTHESIS PROTEIN-RELATED"/>
    <property type="match status" value="1"/>
</dbReference>
<dbReference type="SMART" id="SM01097">
    <property type="entry name" value="CPSase_sm_chain"/>
    <property type="match status" value="1"/>
</dbReference>
<protein>
    <recommendedName>
        <fullName evidence="8">Carbamoyl phosphate synthase small chain</fullName>
        <ecNumber evidence="8">6.3.5.5</ecNumber>
    </recommendedName>
    <alternativeName>
        <fullName evidence="8">Carbamoyl phosphate synthetase glutamine chain</fullName>
    </alternativeName>
</protein>
<keyword evidence="5 8" id="KW-0067">ATP-binding</keyword>
<dbReference type="Pfam" id="PF00117">
    <property type="entry name" value="GATase"/>
    <property type="match status" value="1"/>
</dbReference>
<dbReference type="InterPro" id="IPR035686">
    <property type="entry name" value="CPSase_GATase1"/>
</dbReference>
<dbReference type="HAMAP" id="MF_01209">
    <property type="entry name" value="CPSase_S_chain"/>
    <property type="match status" value="1"/>
</dbReference>
<dbReference type="GO" id="GO:0005524">
    <property type="term" value="F:ATP binding"/>
    <property type="evidence" value="ECO:0007669"/>
    <property type="project" value="UniProtKB-UniRule"/>
</dbReference>
<dbReference type="GO" id="GO:0044205">
    <property type="term" value="P:'de novo' UMP biosynthetic process"/>
    <property type="evidence" value="ECO:0007669"/>
    <property type="project" value="UniProtKB-UniRule"/>
</dbReference>
<dbReference type="CDD" id="cd01744">
    <property type="entry name" value="GATase1_CPSase"/>
    <property type="match status" value="1"/>
</dbReference>
<keyword evidence="11" id="KW-1185">Reference proteome</keyword>
<feature type="active site" evidence="8">
    <location>
        <position position="340"/>
    </location>
</feature>
<dbReference type="InterPro" id="IPR050472">
    <property type="entry name" value="Anth_synth/Amidotransfase"/>
</dbReference>
<dbReference type="UniPathway" id="UPA00070">
    <property type="reaction ID" value="UER00115"/>
</dbReference>
<evidence type="ECO:0000256" key="3">
    <source>
        <dbReference type="ARBA" id="ARBA00022598"/>
    </source>
</evidence>
<keyword evidence="8" id="KW-0665">Pyrimidine biosynthesis</keyword>
<dbReference type="InterPro" id="IPR002474">
    <property type="entry name" value="CarbamoylP_synth_ssu_N"/>
</dbReference>
<dbReference type="EMBL" id="LR778114">
    <property type="protein sequence ID" value="CAB1128491.1"/>
    <property type="molecule type" value="Genomic_DNA"/>
</dbReference>
<dbReference type="PANTHER" id="PTHR43418:SF7">
    <property type="entry name" value="CARBAMOYL-PHOSPHATE SYNTHASE SMALL CHAIN"/>
    <property type="match status" value="1"/>
</dbReference>
<comment type="catalytic activity">
    <reaction evidence="7 8">
        <text>hydrogencarbonate + L-glutamine + 2 ATP + H2O = carbamoyl phosphate + L-glutamate + 2 ADP + phosphate + 2 H(+)</text>
        <dbReference type="Rhea" id="RHEA:18633"/>
        <dbReference type="ChEBI" id="CHEBI:15377"/>
        <dbReference type="ChEBI" id="CHEBI:15378"/>
        <dbReference type="ChEBI" id="CHEBI:17544"/>
        <dbReference type="ChEBI" id="CHEBI:29985"/>
        <dbReference type="ChEBI" id="CHEBI:30616"/>
        <dbReference type="ChEBI" id="CHEBI:43474"/>
        <dbReference type="ChEBI" id="CHEBI:58228"/>
        <dbReference type="ChEBI" id="CHEBI:58359"/>
        <dbReference type="ChEBI" id="CHEBI:456216"/>
        <dbReference type="EC" id="6.3.5.5"/>
    </reaction>
</comment>
<feature type="binding site" evidence="8">
    <location>
        <position position="260"/>
    </location>
    <ligand>
        <name>L-glutamine</name>
        <dbReference type="ChEBI" id="CHEBI:58359"/>
    </ligand>
</feature>
<evidence type="ECO:0000256" key="1">
    <source>
        <dbReference type="ARBA" id="ARBA00005077"/>
    </source>
</evidence>
<evidence type="ECO:0000256" key="4">
    <source>
        <dbReference type="ARBA" id="ARBA00022741"/>
    </source>
</evidence>
<feature type="region of interest" description="CPSase" evidence="8">
    <location>
        <begin position="1"/>
        <end position="180"/>
    </location>
</feature>
<feature type="binding site" evidence="8">
    <location>
        <position position="298"/>
    </location>
    <ligand>
        <name>L-glutamine</name>
        <dbReference type="ChEBI" id="CHEBI:58359"/>
    </ligand>
</feature>
<comment type="pathway">
    <text evidence="8">Pyrimidine metabolism; UMP biosynthesis via de novo pathway; (S)-dihydroorotate from bicarbonate: step 1/3.</text>
</comment>
<feature type="binding site" evidence="8">
    <location>
        <position position="301"/>
    </location>
    <ligand>
        <name>L-glutamine</name>
        <dbReference type="ChEBI" id="CHEBI:58359"/>
    </ligand>
</feature>
<evidence type="ECO:0000256" key="2">
    <source>
        <dbReference type="ARBA" id="ARBA00007800"/>
    </source>
</evidence>
<dbReference type="GO" id="GO:0006526">
    <property type="term" value="P:L-arginine biosynthetic process"/>
    <property type="evidence" value="ECO:0007669"/>
    <property type="project" value="UniProtKB-UniRule"/>
</dbReference>
<evidence type="ECO:0000256" key="7">
    <source>
        <dbReference type="ARBA" id="ARBA00048816"/>
    </source>
</evidence>
<dbReference type="NCBIfam" id="NF009475">
    <property type="entry name" value="PRK12838.1"/>
    <property type="match status" value="1"/>
</dbReference>
<comment type="function">
    <text evidence="8">Small subunit of the glutamine-dependent carbamoyl phosphate synthetase (CPSase). CPSase catalyzes the formation of carbamoyl phosphate from the ammonia moiety of glutamine, carbonate, and phosphate donated by ATP, constituting the first step of 2 biosynthetic pathways, one leading to arginine and/or urea and the other to pyrimidine nucleotides. The small subunit (glutamine amidotransferase) binds and cleaves glutamine to supply the large subunit with the substrate ammonia.</text>
</comment>
<evidence type="ECO:0000313" key="10">
    <source>
        <dbReference type="EMBL" id="CAB1128491.1"/>
    </source>
</evidence>
<feature type="binding site" evidence="8">
    <location>
        <position position="300"/>
    </location>
    <ligand>
        <name>L-glutamine</name>
        <dbReference type="ChEBI" id="CHEBI:58359"/>
    </ligand>
</feature>
<feature type="binding site" evidence="8">
    <location>
        <position position="229"/>
    </location>
    <ligand>
        <name>L-glutamine</name>
        <dbReference type="ChEBI" id="CHEBI:58359"/>
    </ligand>
</feature>
<keyword evidence="8" id="KW-0055">Arginine biosynthesis</keyword>
<evidence type="ECO:0000259" key="9">
    <source>
        <dbReference type="SMART" id="SM01097"/>
    </source>
</evidence>
<sequence length="376" mass="40455">MQMRRRPGQLVLSDGTVFPGTLVGEADPPLAAGEVVFNTAMTGYQEILTDPSYYGQIVVLTYPLIGNYGTLPEAAESLLPWARALVVHDLEGLPSHAGDPWALEAYLGAYGKLALTGVDTRALTRHLRVVGTLLGAVAEAGADPRAIQAALAGVDLKDSVYRVSTPRPYTLRPQGAGNGLRVAVMDYGVKSSILHELLGRGVEVTVLPAATPPAELDRLAPDGVVLSNGPGDPADVPELLELVRHSLERYPTFGICLGHQLVALAEGARTYRLKFGHHGANHPLLDHRRQRVVITAQNHGYAVDPEALGNRYTIRLTNLHDRTVEGLAHRERPVLTAQHHPEAGPGPKDSLYLFDEFLELVRAARRKGGDAGAQAR</sequence>
<dbReference type="InterPro" id="IPR017926">
    <property type="entry name" value="GATASE"/>
</dbReference>
<organism evidence="10 11">
    <name type="scientific">Candidatus Hydrogenisulfobacillus filiaventi</name>
    <dbReference type="NCBI Taxonomy" id="2707344"/>
    <lineage>
        <taxon>Bacteria</taxon>
        <taxon>Bacillati</taxon>
        <taxon>Bacillota</taxon>
        <taxon>Clostridia</taxon>
        <taxon>Eubacteriales</taxon>
        <taxon>Clostridiales Family XVII. Incertae Sedis</taxon>
        <taxon>Candidatus Hydrogenisulfobacillus</taxon>
    </lineage>
</organism>
<evidence type="ECO:0000313" key="11">
    <source>
        <dbReference type="Proteomes" id="UP000503399"/>
    </source>
</evidence>
<feature type="binding site" evidence="8">
    <location>
        <position position="231"/>
    </location>
    <ligand>
        <name>L-glutamine</name>
        <dbReference type="ChEBI" id="CHEBI:58359"/>
    </ligand>
</feature>
<feature type="binding site" evidence="8">
    <location>
        <position position="257"/>
    </location>
    <ligand>
        <name>L-glutamine</name>
        <dbReference type="ChEBI" id="CHEBI:58359"/>
    </ligand>
</feature>
<feature type="binding site" evidence="8">
    <location>
        <position position="52"/>
    </location>
    <ligand>
        <name>L-glutamine</name>
        <dbReference type="ChEBI" id="CHEBI:58359"/>
    </ligand>
</feature>
<dbReference type="SUPFAM" id="SSF52021">
    <property type="entry name" value="Carbamoyl phosphate synthetase, small subunit N-terminal domain"/>
    <property type="match status" value="1"/>
</dbReference>
<dbReference type="PRINTS" id="PR00099">
    <property type="entry name" value="CPSGATASE"/>
</dbReference>
<feature type="active site" description="Nucleophile" evidence="8">
    <location>
        <position position="256"/>
    </location>
</feature>
<dbReference type="NCBIfam" id="TIGR01368">
    <property type="entry name" value="CPSaseIIsmall"/>
    <property type="match status" value="1"/>
</dbReference>
<dbReference type="GO" id="GO:0004088">
    <property type="term" value="F:carbamoyl-phosphate synthase (glutamine-hydrolyzing) activity"/>
    <property type="evidence" value="ECO:0007669"/>
    <property type="project" value="UniProtKB-UniRule"/>
</dbReference>
<keyword evidence="8" id="KW-0028">Amino-acid biosynthesis</keyword>
<comment type="catalytic activity">
    <reaction evidence="8">
        <text>L-glutamine + H2O = L-glutamate + NH4(+)</text>
        <dbReference type="Rhea" id="RHEA:15889"/>
        <dbReference type="ChEBI" id="CHEBI:15377"/>
        <dbReference type="ChEBI" id="CHEBI:28938"/>
        <dbReference type="ChEBI" id="CHEBI:29985"/>
        <dbReference type="ChEBI" id="CHEBI:58359"/>
    </reaction>
</comment>
<dbReference type="InterPro" id="IPR036480">
    <property type="entry name" value="CarbP_synth_ssu_N_sf"/>
</dbReference>
<evidence type="ECO:0000256" key="6">
    <source>
        <dbReference type="ARBA" id="ARBA00022962"/>
    </source>
</evidence>
<dbReference type="SUPFAM" id="SSF52317">
    <property type="entry name" value="Class I glutamine amidotransferase-like"/>
    <property type="match status" value="1"/>
</dbReference>
<comment type="subunit">
    <text evidence="8">Composed of two chains; the small (or glutamine) chain promotes the hydrolysis of glutamine to ammonia, which is used by the large (or ammonia) chain to synthesize carbamoyl phosphate. Tetramer of heterodimers (alpha,beta)4.</text>
</comment>
<dbReference type="InterPro" id="IPR006274">
    <property type="entry name" value="CarbamoylP_synth_ssu"/>
</dbReference>
<dbReference type="Pfam" id="PF00988">
    <property type="entry name" value="CPSase_sm_chain"/>
    <property type="match status" value="1"/>
</dbReference>
<proteinExistence type="inferred from homology"/>
<reference evidence="10 11" key="1">
    <citation type="submission" date="2020-02" db="EMBL/GenBank/DDBJ databases">
        <authorList>
            <person name="Hogendoorn C."/>
        </authorList>
    </citation>
    <scope>NUCLEOTIDE SEQUENCE [LARGE SCALE GENOMIC DNA]</scope>
    <source>
        <strain evidence="10">R501</strain>
    </source>
</reference>
<accession>A0A6F8ZEY0</accession>
<comment type="pathway">
    <text evidence="1 8">Amino-acid biosynthesis; L-arginine biosynthesis; carbamoyl phosphate from bicarbonate: step 1/1.</text>
</comment>
<dbReference type="Gene3D" id="3.50.30.20">
    <property type="entry name" value="Carbamoyl-phosphate synthase small subunit, N-terminal domain"/>
    <property type="match status" value="1"/>
</dbReference>
<keyword evidence="4 8" id="KW-0547">Nucleotide-binding</keyword>
<dbReference type="PROSITE" id="PS51273">
    <property type="entry name" value="GATASE_TYPE_1"/>
    <property type="match status" value="1"/>
</dbReference>
<dbReference type="InterPro" id="IPR029062">
    <property type="entry name" value="Class_I_gatase-like"/>
</dbReference>
<dbReference type="Gene3D" id="3.40.50.880">
    <property type="match status" value="1"/>
</dbReference>
<comment type="similarity">
    <text evidence="2 8">Belongs to the CarA family.</text>
</comment>
<keyword evidence="6 8" id="KW-0315">Glutamine amidotransferase</keyword>
<evidence type="ECO:0000256" key="8">
    <source>
        <dbReference type="HAMAP-Rule" id="MF_01209"/>
    </source>
</evidence>
<keyword evidence="3 8" id="KW-0436">Ligase</keyword>
<dbReference type="PRINTS" id="PR00096">
    <property type="entry name" value="GATASE"/>
</dbReference>
<dbReference type="GO" id="GO:0006541">
    <property type="term" value="P:glutamine metabolic process"/>
    <property type="evidence" value="ECO:0007669"/>
    <property type="project" value="InterPro"/>
</dbReference>
<dbReference type="EC" id="6.3.5.5" evidence="8"/>
<dbReference type="UniPathway" id="UPA00068">
    <property type="reaction ID" value="UER00171"/>
</dbReference>
<gene>
    <name evidence="10" type="primary">pyrAA</name>
    <name evidence="8" type="synonym">carA</name>
    <name evidence="10" type="ORF">R50_0985</name>
</gene>
<evidence type="ECO:0000256" key="5">
    <source>
        <dbReference type="ARBA" id="ARBA00022840"/>
    </source>
</evidence>
<feature type="active site" evidence="8">
    <location>
        <position position="342"/>
    </location>
</feature>
<dbReference type="GO" id="GO:0006207">
    <property type="term" value="P:'de novo' pyrimidine nucleobase biosynthetic process"/>
    <property type="evidence" value="ECO:0007669"/>
    <property type="project" value="InterPro"/>
</dbReference>
<dbReference type="Proteomes" id="UP000503399">
    <property type="component" value="Chromosome"/>
</dbReference>